<keyword evidence="3" id="KW-1185">Reference proteome</keyword>
<dbReference type="RefSeq" id="WP_344701654.1">
    <property type="nucleotide sequence ID" value="NZ_BAABCK010000016.1"/>
</dbReference>
<organism evidence="2 3">
    <name type="scientific">Salinicoccus jeotgali</name>
    <dbReference type="NCBI Taxonomy" id="381634"/>
    <lineage>
        <taxon>Bacteria</taxon>
        <taxon>Bacillati</taxon>
        <taxon>Bacillota</taxon>
        <taxon>Bacilli</taxon>
        <taxon>Bacillales</taxon>
        <taxon>Staphylococcaceae</taxon>
        <taxon>Salinicoccus</taxon>
    </lineage>
</organism>
<dbReference type="EMBL" id="BAABCK010000016">
    <property type="protein sequence ID" value="GAA3720309.1"/>
    <property type="molecule type" value="Genomic_DNA"/>
</dbReference>
<evidence type="ECO:0000313" key="2">
    <source>
        <dbReference type="EMBL" id="GAA3720309.1"/>
    </source>
</evidence>
<evidence type="ECO:0008006" key="4">
    <source>
        <dbReference type="Google" id="ProtNLM"/>
    </source>
</evidence>
<evidence type="ECO:0000313" key="3">
    <source>
        <dbReference type="Proteomes" id="UP001500920"/>
    </source>
</evidence>
<comment type="caution">
    <text evidence="2">The sequence shown here is derived from an EMBL/GenBank/DDBJ whole genome shotgun (WGS) entry which is preliminary data.</text>
</comment>
<gene>
    <name evidence="2" type="ORF">GCM10022378_07880</name>
</gene>
<protein>
    <recommendedName>
        <fullName evidence="4">Transglycosylase IsaA</fullName>
    </recommendedName>
</protein>
<name>A0ABP7EK57_9STAP</name>
<evidence type="ECO:0000256" key="1">
    <source>
        <dbReference type="SAM" id="SignalP"/>
    </source>
</evidence>
<dbReference type="Proteomes" id="UP001500920">
    <property type="component" value="Unassembled WGS sequence"/>
</dbReference>
<reference evidence="3" key="1">
    <citation type="journal article" date="2019" name="Int. J. Syst. Evol. Microbiol.">
        <title>The Global Catalogue of Microorganisms (GCM) 10K type strain sequencing project: providing services to taxonomists for standard genome sequencing and annotation.</title>
        <authorList>
            <consortium name="The Broad Institute Genomics Platform"/>
            <consortium name="The Broad Institute Genome Sequencing Center for Infectious Disease"/>
            <person name="Wu L."/>
            <person name="Ma J."/>
        </authorList>
    </citation>
    <scope>NUCLEOTIDE SEQUENCE [LARGE SCALE GENOMIC DNA]</scope>
    <source>
        <strain evidence="3">JCM 16981</strain>
    </source>
</reference>
<keyword evidence="1" id="KW-0732">Signal</keyword>
<feature type="chain" id="PRO_5045670900" description="Transglycosylase IsaA" evidence="1">
    <location>
        <begin position="28"/>
        <end position="237"/>
    </location>
</feature>
<sequence length="237" mass="26911">MKKPVILGSALVAGTLIFTGLSGTAQAEEEEGAKTVWGEILPAETDANGNGWADVGFDSTWMTQASQDRISELTYEKDFGDLSQIEFNETVAKIFEKEQQLQADNDNMENDNQVETPQQDGNLPQATQSHLADLAMHSPNRLDELPLEGDPYHYNFDHEGYEFDFSYDGMYWEWVYGTTKNFTAYELIDLAHNNPKQLDATPVLNGVYDFHLTDQMGEYVYHFSSDGSEWTWSYEKK</sequence>
<accession>A0ABP7EK57</accession>
<proteinExistence type="predicted"/>
<feature type="signal peptide" evidence="1">
    <location>
        <begin position="1"/>
        <end position="27"/>
    </location>
</feature>